<evidence type="ECO:0000256" key="11">
    <source>
        <dbReference type="ARBA" id="ARBA00025614"/>
    </source>
</evidence>
<keyword evidence="5 13" id="KW-0375">Hydrogen ion transport</keyword>
<feature type="coiled-coil region" evidence="14">
    <location>
        <begin position="89"/>
        <end position="116"/>
    </location>
</feature>
<comment type="caution">
    <text evidence="15">The sequence shown here is derived from an EMBL/GenBank/DDBJ whole genome shotgun (WGS) entry which is preliminary data.</text>
</comment>
<dbReference type="Proteomes" id="UP001501627">
    <property type="component" value="Unassembled WGS sequence"/>
</dbReference>
<dbReference type="PANTHER" id="PTHR33445">
    <property type="entry name" value="ATP SYNTHASE SUBUNIT B', CHLOROPLASTIC"/>
    <property type="match status" value="1"/>
</dbReference>
<evidence type="ECO:0000256" key="2">
    <source>
        <dbReference type="ARBA" id="ARBA00022448"/>
    </source>
</evidence>
<evidence type="ECO:0000256" key="5">
    <source>
        <dbReference type="ARBA" id="ARBA00022781"/>
    </source>
</evidence>
<evidence type="ECO:0000256" key="10">
    <source>
        <dbReference type="ARBA" id="ARBA00025198"/>
    </source>
</evidence>
<protein>
    <recommendedName>
        <fullName evidence="13">ATP synthase subunit b</fullName>
    </recommendedName>
    <alternativeName>
        <fullName evidence="13">ATP synthase F(0) sector subunit b</fullName>
    </alternativeName>
    <alternativeName>
        <fullName evidence="13">ATPase subunit I</fullName>
    </alternativeName>
    <alternativeName>
        <fullName evidence="13">F-type ATPase subunit b</fullName>
        <shortName evidence="13">F-ATPase subunit b</shortName>
    </alternativeName>
</protein>
<keyword evidence="13" id="KW-1003">Cell membrane</keyword>
<comment type="similarity">
    <text evidence="1 13">Belongs to the ATPase B chain family.</text>
</comment>
<dbReference type="EMBL" id="BAABBP010000016">
    <property type="protein sequence ID" value="GAA3996638.1"/>
    <property type="molecule type" value="Genomic_DNA"/>
</dbReference>
<evidence type="ECO:0000256" key="9">
    <source>
        <dbReference type="ARBA" id="ARBA00023310"/>
    </source>
</evidence>
<evidence type="ECO:0000256" key="13">
    <source>
        <dbReference type="HAMAP-Rule" id="MF_01398"/>
    </source>
</evidence>
<organism evidence="15 16">
    <name type="scientific">Comamonas faecalis</name>
    <dbReference type="NCBI Taxonomy" id="1387849"/>
    <lineage>
        <taxon>Bacteria</taxon>
        <taxon>Pseudomonadati</taxon>
        <taxon>Pseudomonadota</taxon>
        <taxon>Betaproteobacteria</taxon>
        <taxon>Burkholderiales</taxon>
        <taxon>Comamonadaceae</taxon>
        <taxon>Comamonas</taxon>
    </lineage>
</organism>
<evidence type="ECO:0000256" key="4">
    <source>
        <dbReference type="ARBA" id="ARBA00022692"/>
    </source>
</evidence>
<dbReference type="CDD" id="cd06503">
    <property type="entry name" value="ATP-synt_Fo_b"/>
    <property type="match status" value="1"/>
</dbReference>
<evidence type="ECO:0000256" key="8">
    <source>
        <dbReference type="ARBA" id="ARBA00023136"/>
    </source>
</evidence>
<evidence type="ECO:0000256" key="7">
    <source>
        <dbReference type="ARBA" id="ARBA00023065"/>
    </source>
</evidence>
<dbReference type="InterPro" id="IPR002146">
    <property type="entry name" value="ATP_synth_b/b'su_bac/chlpt"/>
</dbReference>
<comment type="subunit">
    <text evidence="13">F-type ATPases have 2 components, F(1) - the catalytic core - and F(0) - the membrane proton channel. F(1) has five subunits: alpha(3), beta(3), gamma(1), delta(1), epsilon(1). F(0) has three main subunits: a(1), b(2) and c(10-14). The alpha and beta chains form an alternating ring which encloses part of the gamma chain. F(1) is attached to F(0) by a central stalk formed by the gamma and epsilon chains, while a peripheral stalk is formed by the delta and b chains.</text>
</comment>
<comment type="function">
    <text evidence="11">Component of the F(0) channel, it forms part of the peripheral stalk, linking F(1) to F(0). The b'-subunit is a diverged and duplicated form of b found in plants and photosynthetic bacteria.</text>
</comment>
<dbReference type="PANTHER" id="PTHR33445:SF2">
    <property type="entry name" value="ATP SYNTHASE SUBUNIT B', CHLOROPLASTIC"/>
    <property type="match status" value="1"/>
</dbReference>
<keyword evidence="6 13" id="KW-1133">Transmembrane helix</keyword>
<evidence type="ECO:0000256" key="1">
    <source>
        <dbReference type="ARBA" id="ARBA00005513"/>
    </source>
</evidence>
<dbReference type="HAMAP" id="MF_01398">
    <property type="entry name" value="ATP_synth_b_bprime"/>
    <property type="match status" value="1"/>
</dbReference>
<keyword evidence="4 13" id="KW-0812">Transmembrane</keyword>
<dbReference type="InterPro" id="IPR050059">
    <property type="entry name" value="ATP_synthase_B_chain"/>
</dbReference>
<keyword evidence="8 13" id="KW-0472">Membrane</keyword>
<evidence type="ECO:0000313" key="15">
    <source>
        <dbReference type="EMBL" id="GAA3996638.1"/>
    </source>
</evidence>
<evidence type="ECO:0000313" key="16">
    <source>
        <dbReference type="Proteomes" id="UP001501627"/>
    </source>
</evidence>
<dbReference type="RefSeq" id="WP_103045615.1">
    <property type="nucleotide sequence ID" value="NZ_BAABBP010000016.1"/>
</dbReference>
<evidence type="ECO:0000256" key="12">
    <source>
        <dbReference type="ARBA" id="ARBA00037847"/>
    </source>
</evidence>
<keyword evidence="9 13" id="KW-0066">ATP synthesis</keyword>
<keyword evidence="2 13" id="KW-0813">Transport</keyword>
<sequence>MSIDWVTVAAQLVNFLVLVWLLRRFLYRPILDGIDAREAEIARRMAAADAARTQAEAAQQRYQQQYEHSVSTQQAMVAQALQSTEHEREKLLQDTRSQLEREQQNWRSQLEHEREDFLARLQQAGALTLTDLTRKALHELADTPLEAAIARHLGPRLAPLAAELRDAAGASQEATVTTHAALGDDVQAQLRSELAAYLPGVVLRFAVDAAQAPGLTIQVGGARVAWTLDSYMDGFERTLAHQHAGSPALSTAHGSAA</sequence>
<keyword evidence="16" id="KW-1185">Reference proteome</keyword>
<comment type="subcellular location">
    <subcellularLocation>
        <location evidence="13">Cell membrane</location>
        <topology evidence="13">Single-pass membrane protein</topology>
    </subcellularLocation>
    <subcellularLocation>
        <location evidence="12">Endomembrane system</location>
        <topology evidence="12">Single-pass membrane protein</topology>
    </subcellularLocation>
</comment>
<keyword evidence="3 13" id="KW-0138">CF(0)</keyword>
<evidence type="ECO:0000256" key="14">
    <source>
        <dbReference type="SAM" id="Coils"/>
    </source>
</evidence>
<keyword evidence="14" id="KW-0175">Coiled coil</keyword>
<reference evidence="16" key="1">
    <citation type="journal article" date="2019" name="Int. J. Syst. Evol. Microbiol.">
        <title>The Global Catalogue of Microorganisms (GCM) 10K type strain sequencing project: providing services to taxonomists for standard genome sequencing and annotation.</title>
        <authorList>
            <consortium name="The Broad Institute Genomics Platform"/>
            <consortium name="The Broad Institute Genome Sequencing Center for Infectious Disease"/>
            <person name="Wu L."/>
            <person name="Ma J."/>
        </authorList>
    </citation>
    <scope>NUCLEOTIDE SEQUENCE [LARGE SCALE GENOMIC DNA]</scope>
    <source>
        <strain evidence="16">JCM 17561</strain>
    </source>
</reference>
<feature type="transmembrane region" description="Helical" evidence="13">
    <location>
        <begin position="6"/>
        <end position="22"/>
    </location>
</feature>
<gene>
    <name evidence="13" type="primary">atpF</name>
    <name evidence="15" type="ORF">GCM10022279_20360</name>
</gene>
<comment type="function">
    <text evidence="10 13">F(1)F(0) ATP synthase produces ATP from ADP in the presence of a proton or sodium gradient. F-type ATPases consist of two structural domains, F(1) containing the extramembraneous catalytic core and F(0) containing the membrane proton channel, linked together by a central stalk and a peripheral stalk. During catalysis, ATP synthesis in the catalytic domain of F(1) is coupled via a rotary mechanism of the central stalk subunits to proton translocation.</text>
</comment>
<dbReference type="Pfam" id="PF00430">
    <property type="entry name" value="ATP-synt_B"/>
    <property type="match status" value="1"/>
</dbReference>
<proteinExistence type="inferred from homology"/>
<evidence type="ECO:0000256" key="6">
    <source>
        <dbReference type="ARBA" id="ARBA00022989"/>
    </source>
</evidence>
<name>A0ABP7RFD9_9BURK</name>
<evidence type="ECO:0000256" key="3">
    <source>
        <dbReference type="ARBA" id="ARBA00022547"/>
    </source>
</evidence>
<accession>A0ABP7RFD9</accession>
<keyword evidence="7 13" id="KW-0406">Ion transport</keyword>